<comment type="caution">
    <text evidence="21">The sequence shown here is derived from an EMBL/GenBank/DDBJ whole genome shotgun (WGS) entry which is preliminary data.</text>
</comment>
<dbReference type="InterPro" id="IPR012675">
    <property type="entry name" value="Beta-grasp_dom_sf"/>
</dbReference>
<evidence type="ECO:0000256" key="8">
    <source>
        <dbReference type="ARBA" id="ARBA00023002"/>
    </source>
</evidence>
<dbReference type="Pfam" id="PF00111">
    <property type="entry name" value="Fer2"/>
    <property type="match status" value="1"/>
</dbReference>
<evidence type="ECO:0000256" key="11">
    <source>
        <dbReference type="ARBA" id="ARBA00023166"/>
    </source>
</evidence>
<dbReference type="PROSITE" id="PS51085">
    <property type="entry name" value="2FE2S_FER_2"/>
    <property type="match status" value="1"/>
</dbReference>
<dbReference type="InterPro" id="IPR006058">
    <property type="entry name" value="2Fe2S_fd_BS"/>
</dbReference>
<feature type="domain" description="2Fe-2S ferredoxin-type" evidence="19">
    <location>
        <begin position="277"/>
        <end position="366"/>
    </location>
</feature>
<name>A0A421B8H2_9PSEU</name>
<evidence type="ECO:0000256" key="18">
    <source>
        <dbReference type="ARBA" id="ARBA00079721"/>
    </source>
</evidence>
<dbReference type="FunFam" id="3.10.20.30:FF:000023">
    <property type="entry name" value="3-ketosteroid-9-alpha-hydroxylase reductase subunit"/>
    <property type="match status" value="1"/>
</dbReference>
<comment type="cofactor">
    <cofactor evidence="1">
        <name>FAD</name>
        <dbReference type="ChEBI" id="CHEBI:57692"/>
    </cofactor>
</comment>
<keyword evidence="11" id="KW-1207">Sterol metabolism</keyword>
<dbReference type="PANTHER" id="PTHR47354">
    <property type="entry name" value="NADH OXIDOREDUCTASE HCR"/>
    <property type="match status" value="1"/>
</dbReference>
<dbReference type="GO" id="GO:0051537">
    <property type="term" value="F:2 iron, 2 sulfur cluster binding"/>
    <property type="evidence" value="ECO:0007669"/>
    <property type="project" value="UniProtKB-KW"/>
</dbReference>
<dbReference type="Proteomes" id="UP000282454">
    <property type="component" value="Unassembled WGS sequence"/>
</dbReference>
<keyword evidence="3" id="KW-0285">Flavoprotein</keyword>
<evidence type="ECO:0000256" key="5">
    <source>
        <dbReference type="ARBA" id="ARBA00022723"/>
    </source>
</evidence>
<evidence type="ECO:0000259" key="20">
    <source>
        <dbReference type="PROSITE" id="PS51384"/>
    </source>
</evidence>
<keyword evidence="8" id="KW-0560">Oxidoreductase</keyword>
<evidence type="ECO:0000256" key="13">
    <source>
        <dbReference type="ARBA" id="ARBA00030944"/>
    </source>
</evidence>
<evidence type="ECO:0000256" key="3">
    <source>
        <dbReference type="ARBA" id="ARBA00022630"/>
    </source>
</evidence>
<dbReference type="InterPro" id="IPR036010">
    <property type="entry name" value="2Fe-2S_ferredoxin-like_sf"/>
</dbReference>
<dbReference type="CDD" id="cd00207">
    <property type="entry name" value="fer2"/>
    <property type="match status" value="1"/>
</dbReference>
<keyword evidence="22" id="KW-1185">Reference proteome</keyword>
<keyword evidence="12" id="KW-0443">Lipid metabolism</keyword>
<dbReference type="InterPro" id="IPR017938">
    <property type="entry name" value="Riboflavin_synthase-like_b-brl"/>
</dbReference>
<keyword evidence="9" id="KW-0408">Iron</keyword>
<keyword evidence="7" id="KW-0442">Lipid degradation</keyword>
<evidence type="ECO:0000256" key="14">
    <source>
        <dbReference type="ARBA" id="ARBA00050368"/>
    </source>
</evidence>
<gene>
    <name evidence="21" type="ORF">CLV68_1196</name>
</gene>
<evidence type="ECO:0000256" key="7">
    <source>
        <dbReference type="ARBA" id="ARBA00022963"/>
    </source>
</evidence>
<dbReference type="Gene3D" id="3.40.50.80">
    <property type="entry name" value="Nucleotide-binding domain of ferredoxin-NADP reductase (FNR) module"/>
    <property type="match status" value="1"/>
</dbReference>
<dbReference type="NCBIfam" id="TIGR02160">
    <property type="entry name" value="PA_CoA_Oxy5"/>
    <property type="match status" value="1"/>
</dbReference>
<evidence type="ECO:0000256" key="1">
    <source>
        <dbReference type="ARBA" id="ARBA00001974"/>
    </source>
</evidence>
<dbReference type="GO" id="GO:0071949">
    <property type="term" value="F:FAD binding"/>
    <property type="evidence" value="ECO:0007669"/>
    <property type="project" value="UniProtKB-ARBA"/>
</dbReference>
<evidence type="ECO:0000256" key="17">
    <source>
        <dbReference type="ARBA" id="ARBA00078495"/>
    </source>
</evidence>
<feature type="domain" description="FAD-binding FR-type" evidence="20">
    <location>
        <begin position="18"/>
        <end position="121"/>
    </location>
</feature>
<dbReference type="GO" id="GO:0046872">
    <property type="term" value="F:metal ion binding"/>
    <property type="evidence" value="ECO:0007669"/>
    <property type="project" value="UniProtKB-KW"/>
</dbReference>
<dbReference type="EMBL" id="RCDD01000001">
    <property type="protein sequence ID" value="RLK60687.1"/>
    <property type="molecule type" value="Genomic_DNA"/>
</dbReference>
<dbReference type="InterPro" id="IPR011884">
    <property type="entry name" value="PaaE"/>
</dbReference>
<dbReference type="PROSITE" id="PS51384">
    <property type="entry name" value="FAD_FR"/>
    <property type="match status" value="1"/>
</dbReference>
<keyword evidence="2" id="KW-0153">Cholesterol metabolism</keyword>
<dbReference type="GO" id="GO:0036200">
    <property type="term" value="F:3-ketosteroid 9-alpha-monooxygenase activity"/>
    <property type="evidence" value="ECO:0007669"/>
    <property type="project" value="UniProtKB-EC"/>
</dbReference>
<dbReference type="GO" id="GO:0010124">
    <property type="term" value="P:phenylacetate catabolic process"/>
    <property type="evidence" value="ECO:0007669"/>
    <property type="project" value="InterPro"/>
</dbReference>
<evidence type="ECO:0000256" key="10">
    <source>
        <dbReference type="ARBA" id="ARBA00023014"/>
    </source>
</evidence>
<evidence type="ECO:0000256" key="2">
    <source>
        <dbReference type="ARBA" id="ARBA00022548"/>
    </source>
</evidence>
<comment type="catalytic activity">
    <reaction evidence="14">
        <text>androsta-1,4-diene-3,17-dione + 2 reduced [2Fe-2S]-[ferredoxin] + O2 + 2 H(+) = 9alpha-hydroxyandrosta-1,4-diene-3,17-dione + 2 oxidized [2Fe-2S]-[ferredoxin] + H2O</text>
        <dbReference type="Rhea" id="RHEA:32199"/>
        <dbReference type="Rhea" id="RHEA-COMP:10000"/>
        <dbReference type="Rhea" id="RHEA-COMP:10001"/>
        <dbReference type="ChEBI" id="CHEBI:15377"/>
        <dbReference type="ChEBI" id="CHEBI:15378"/>
        <dbReference type="ChEBI" id="CHEBI:15379"/>
        <dbReference type="ChEBI" id="CHEBI:33737"/>
        <dbReference type="ChEBI" id="CHEBI:33738"/>
        <dbReference type="ChEBI" id="CHEBI:40799"/>
        <dbReference type="ChEBI" id="CHEBI:63641"/>
        <dbReference type="EC" id="1.14.15.30"/>
    </reaction>
</comment>
<dbReference type="SUPFAM" id="SSF63380">
    <property type="entry name" value="Riboflavin synthase domain-like"/>
    <property type="match status" value="1"/>
</dbReference>
<proteinExistence type="predicted"/>
<accession>A0A421B8H2</accession>
<evidence type="ECO:0000259" key="19">
    <source>
        <dbReference type="PROSITE" id="PS51085"/>
    </source>
</evidence>
<dbReference type="InterPro" id="IPR050415">
    <property type="entry name" value="MRET"/>
</dbReference>
<evidence type="ECO:0000256" key="9">
    <source>
        <dbReference type="ARBA" id="ARBA00023004"/>
    </source>
</evidence>
<dbReference type="GO" id="GO:0008203">
    <property type="term" value="P:cholesterol metabolic process"/>
    <property type="evidence" value="ECO:0007669"/>
    <property type="project" value="UniProtKB-KW"/>
</dbReference>
<dbReference type="InterPro" id="IPR017927">
    <property type="entry name" value="FAD-bd_FR_type"/>
</dbReference>
<dbReference type="SUPFAM" id="SSF52343">
    <property type="entry name" value="Ferredoxin reductase-like, C-terminal NADP-linked domain"/>
    <property type="match status" value="1"/>
</dbReference>
<organism evidence="21 22">
    <name type="scientific">Actinokineospora cianjurensis</name>
    <dbReference type="NCBI Taxonomy" id="585224"/>
    <lineage>
        <taxon>Bacteria</taxon>
        <taxon>Bacillati</taxon>
        <taxon>Actinomycetota</taxon>
        <taxon>Actinomycetes</taxon>
        <taxon>Pseudonocardiales</taxon>
        <taxon>Pseudonocardiaceae</taxon>
        <taxon>Actinokineospora</taxon>
    </lineage>
</organism>
<keyword evidence="5" id="KW-0479">Metal-binding</keyword>
<evidence type="ECO:0000313" key="22">
    <source>
        <dbReference type="Proteomes" id="UP000282454"/>
    </source>
</evidence>
<dbReference type="GO" id="GO:0016042">
    <property type="term" value="P:lipid catabolic process"/>
    <property type="evidence" value="ECO:0007669"/>
    <property type="project" value="UniProtKB-KW"/>
</dbReference>
<dbReference type="PROSITE" id="PS00197">
    <property type="entry name" value="2FE2S_FER_1"/>
    <property type="match status" value="1"/>
</dbReference>
<keyword evidence="12" id="KW-0753">Steroid metabolism</keyword>
<dbReference type="SUPFAM" id="SSF54292">
    <property type="entry name" value="2Fe-2S ferredoxin-like"/>
    <property type="match status" value="1"/>
</dbReference>
<dbReference type="Gene3D" id="2.40.30.10">
    <property type="entry name" value="Translation factors"/>
    <property type="match status" value="1"/>
</dbReference>
<dbReference type="PANTHER" id="PTHR47354:SF8">
    <property type="entry name" value="1,2-PHENYLACETYL-COA EPOXIDASE, SUBUNIT E"/>
    <property type="match status" value="1"/>
</dbReference>
<dbReference type="InterPro" id="IPR039261">
    <property type="entry name" value="FNR_nucleotide-bd"/>
</dbReference>
<dbReference type="EC" id="1.14.15.30" evidence="15"/>
<dbReference type="InterPro" id="IPR001041">
    <property type="entry name" value="2Fe-2S_ferredoxin-type"/>
</dbReference>
<evidence type="ECO:0000256" key="6">
    <source>
        <dbReference type="ARBA" id="ARBA00022827"/>
    </source>
</evidence>
<evidence type="ECO:0000256" key="16">
    <source>
        <dbReference type="ARBA" id="ARBA00071689"/>
    </source>
</evidence>
<protein>
    <recommendedName>
        <fullName evidence="16">3-ketosteroid-9-alpha-monooxygenase, ferredoxin reductase component</fullName>
        <ecNumber evidence="15">1.14.15.30</ecNumber>
    </recommendedName>
    <alternativeName>
        <fullName evidence="17">3-ketosteroid-9-alpha-hydroxylase, ferredoxin reductase component</fullName>
    </alternativeName>
    <alternativeName>
        <fullName evidence="18">Androsta-1,4-diene-3,17-dione 9-alpha-hydroxylase</fullName>
    </alternativeName>
    <alternativeName>
        <fullName evidence="13">Rieske-type oxygenase</fullName>
    </alternativeName>
</protein>
<evidence type="ECO:0000256" key="4">
    <source>
        <dbReference type="ARBA" id="ARBA00022714"/>
    </source>
</evidence>
<evidence type="ECO:0000313" key="21">
    <source>
        <dbReference type="EMBL" id="RLK60687.1"/>
    </source>
</evidence>
<sequence length="366" mass="39747">MRGLPGTVRADQGTVTVRAFHSLPVAHVDRLCDDAVAITFAVPAELGDRFAFRAGQYLTLRQDVDGREERRSYSICAPVGAAPRIGVRRVEGGLFSAHLVDSLTAGDTLEVLPPQGTFTPVVEPGSHHGFVAAGSGITPVLSIAATVLADPTTRVTLLYGNRRSDTVMFAEDLADLKDRYPDRLQLVHVLSREPGDVELFSGRLDAARLGELFDRVVPARDIDHWWLCGPFGLVQDASALLTARGVPTDRVHRELFYVDEPPPEPKRVEQGVDGPTASVTVILDGRETTLSLPYDEPILDAAQRIRADLPFACRGGVCGTCRAKVVTGEVRMRRNYALEQHELDAGFVLTCQGLPESDTVTVDFDA</sequence>
<dbReference type="Pfam" id="PF00175">
    <property type="entry name" value="NAD_binding_1"/>
    <property type="match status" value="1"/>
</dbReference>
<keyword evidence="4" id="KW-0001">2Fe-2S</keyword>
<dbReference type="Pfam" id="PF00970">
    <property type="entry name" value="FAD_binding_6"/>
    <property type="match status" value="1"/>
</dbReference>
<dbReference type="AlphaFoldDB" id="A0A421B8H2"/>
<dbReference type="InterPro" id="IPR001433">
    <property type="entry name" value="OxRdtase_FAD/NAD-bd"/>
</dbReference>
<keyword evidence="6" id="KW-0274">FAD</keyword>
<dbReference type="CDD" id="cd06214">
    <property type="entry name" value="PA_degradation_oxidoreductase_like"/>
    <property type="match status" value="1"/>
</dbReference>
<evidence type="ECO:0000256" key="12">
    <source>
        <dbReference type="ARBA" id="ARBA00023221"/>
    </source>
</evidence>
<dbReference type="InterPro" id="IPR008333">
    <property type="entry name" value="Cbr1-like_FAD-bd_dom"/>
</dbReference>
<keyword evidence="10" id="KW-0411">Iron-sulfur</keyword>
<dbReference type="Gene3D" id="3.10.20.30">
    <property type="match status" value="1"/>
</dbReference>
<evidence type="ECO:0000256" key="15">
    <source>
        <dbReference type="ARBA" id="ARBA00066793"/>
    </source>
</evidence>
<reference evidence="21 22" key="1">
    <citation type="submission" date="2018-10" db="EMBL/GenBank/DDBJ databases">
        <title>Genomic Encyclopedia of Archaeal and Bacterial Type Strains, Phase II (KMG-II): from individual species to whole genera.</title>
        <authorList>
            <person name="Goeker M."/>
        </authorList>
    </citation>
    <scope>NUCLEOTIDE SEQUENCE [LARGE SCALE GENOMIC DNA]</scope>
    <source>
        <strain evidence="21 22">DSM 45657</strain>
    </source>
</reference>